<feature type="signal peptide" evidence="1">
    <location>
        <begin position="1"/>
        <end position="19"/>
    </location>
</feature>
<dbReference type="Proteomes" id="UP000075391">
    <property type="component" value="Unassembled WGS sequence"/>
</dbReference>
<proteinExistence type="predicted"/>
<keyword evidence="1" id="KW-0732">Signal</keyword>
<dbReference type="OrthoDB" id="5292221at2"/>
<protein>
    <recommendedName>
        <fullName evidence="4">Outer membrane protein beta-barrel domain-containing protein</fullName>
    </recommendedName>
</protein>
<name>A0A150WHD2_BDEBC</name>
<evidence type="ECO:0008006" key="4">
    <source>
        <dbReference type="Google" id="ProtNLM"/>
    </source>
</evidence>
<evidence type="ECO:0000313" key="3">
    <source>
        <dbReference type="Proteomes" id="UP000075391"/>
    </source>
</evidence>
<evidence type="ECO:0000256" key="1">
    <source>
        <dbReference type="SAM" id="SignalP"/>
    </source>
</evidence>
<evidence type="ECO:0000313" key="2">
    <source>
        <dbReference type="EMBL" id="KYG62507.1"/>
    </source>
</evidence>
<gene>
    <name evidence="2" type="ORF">AZI85_05725</name>
</gene>
<feature type="chain" id="PRO_5007572542" description="Outer membrane protein beta-barrel domain-containing protein" evidence="1">
    <location>
        <begin position="20"/>
        <end position="204"/>
    </location>
</feature>
<comment type="caution">
    <text evidence="2">The sequence shown here is derived from an EMBL/GenBank/DDBJ whole genome shotgun (WGS) entry which is preliminary data.</text>
</comment>
<dbReference type="AlphaFoldDB" id="A0A150WHD2"/>
<sequence>MKFAKYFVLGLFLSSSAHAYLSIAESGELLAPGKYQVGVEPQLLTNKGNGANFNVFFDTAINESMSGRISMGAGAVDFNAFASAKWIPIPDVDNQPAMGLRFGAGIARDEDENLIQLQLAPMLSKKFDTEYGMSVPYFSIPFTFLNTKEENYVASNLAIGTEFHYVDWNQVTLGAELGLELNKSYSYISIFATFPFESHKGFGK</sequence>
<accession>A0A150WHD2</accession>
<dbReference type="EMBL" id="LUKF01000015">
    <property type="protein sequence ID" value="KYG62507.1"/>
    <property type="molecule type" value="Genomic_DNA"/>
</dbReference>
<reference evidence="2 3" key="1">
    <citation type="submission" date="2016-03" db="EMBL/GenBank/DDBJ databases">
        <authorList>
            <person name="Ploux O."/>
        </authorList>
    </citation>
    <scope>NUCLEOTIDE SEQUENCE [LARGE SCALE GENOMIC DNA]</scope>
    <source>
        <strain evidence="2 3">BER2</strain>
    </source>
</reference>
<organism evidence="2 3">
    <name type="scientific">Bdellovibrio bacteriovorus</name>
    <dbReference type="NCBI Taxonomy" id="959"/>
    <lineage>
        <taxon>Bacteria</taxon>
        <taxon>Pseudomonadati</taxon>
        <taxon>Bdellovibrionota</taxon>
        <taxon>Bdellovibrionia</taxon>
        <taxon>Bdellovibrionales</taxon>
        <taxon>Pseudobdellovibrionaceae</taxon>
        <taxon>Bdellovibrio</taxon>
    </lineage>
</organism>